<dbReference type="EMBL" id="CM037614">
    <property type="protein sequence ID" value="KAH8017163.1"/>
    <property type="molecule type" value="Genomic_DNA"/>
</dbReference>
<gene>
    <name evidence="1" type="ORF">K3G42_026761</name>
</gene>
<comment type="caution">
    <text evidence="1">The sequence shown here is derived from an EMBL/GenBank/DDBJ whole genome shotgun (WGS) entry which is preliminary data.</text>
</comment>
<organism evidence="1 2">
    <name type="scientific">Sphaerodactylus townsendi</name>
    <dbReference type="NCBI Taxonomy" id="933632"/>
    <lineage>
        <taxon>Eukaryota</taxon>
        <taxon>Metazoa</taxon>
        <taxon>Chordata</taxon>
        <taxon>Craniata</taxon>
        <taxon>Vertebrata</taxon>
        <taxon>Euteleostomi</taxon>
        <taxon>Lepidosauria</taxon>
        <taxon>Squamata</taxon>
        <taxon>Bifurcata</taxon>
        <taxon>Gekkota</taxon>
        <taxon>Sphaerodactylidae</taxon>
        <taxon>Sphaerodactylus</taxon>
    </lineage>
</organism>
<proteinExistence type="predicted"/>
<sequence>MSDSSEVVISFSVPSPPGTGGGYPALYEDGLGRRAPAGGEGITRGFLASPGAPPAGTFWNEDSGATCPAGDSAGRSKSGAGGSNRRTTVSYVINEASPGLLQAAESGALQSLREACEAVGADLQTLHFGKLDFGETVVLDRFYNAD</sequence>
<name>A0ACB8GBU2_9SAUR</name>
<protein>
    <submittedName>
        <fullName evidence="1">Uncharacterized protein</fullName>
    </submittedName>
</protein>
<accession>A0ACB8GBU2</accession>
<keyword evidence="2" id="KW-1185">Reference proteome</keyword>
<dbReference type="Proteomes" id="UP000827872">
    <property type="component" value="Linkage Group LG01"/>
</dbReference>
<evidence type="ECO:0000313" key="2">
    <source>
        <dbReference type="Proteomes" id="UP000827872"/>
    </source>
</evidence>
<evidence type="ECO:0000313" key="1">
    <source>
        <dbReference type="EMBL" id="KAH8017163.1"/>
    </source>
</evidence>
<reference evidence="1" key="1">
    <citation type="submission" date="2021-08" db="EMBL/GenBank/DDBJ databases">
        <title>The first chromosome-level gecko genome reveals the dynamic sex chromosomes of Neotropical dwarf geckos (Sphaerodactylidae: Sphaerodactylus).</title>
        <authorList>
            <person name="Pinto B.J."/>
            <person name="Keating S.E."/>
            <person name="Gamble T."/>
        </authorList>
    </citation>
    <scope>NUCLEOTIDE SEQUENCE</scope>
    <source>
        <strain evidence="1">TG3544</strain>
    </source>
</reference>